<dbReference type="Proteomes" id="UP000580250">
    <property type="component" value="Unassembled WGS sequence"/>
</dbReference>
<comment type="caution">
    <text evidence="1">The sequence shown here is derived from an EMBL/GenBank/DDBJ whole genome shotgun (WGS) entry which is preliminary data.</text>
</comment>
<dbReference type="AlphaFoldDB" id="A0A6V7WR59"/>
<organism evidence="1 2">
    <name type="scientific">Meloidogyne enterolobii</name>
    <name type="common">Root-knot nematode worm</name>
    <name type="synonym">Meloidogyne mayaguensis</name>
    <dbReference type="NCBI Taxonomy" id="390850"/>
    <lineage>
        <taxon>Eukaryota</taxon>
        <taxon>Metazoa</taxon>
        <taxon>Ecdysozoa</taxon>
        <taxon>Nematoda</taxon>
        <taxon>Chromadorea</taxon>
        <taxon>Rhabditida</taxon>
        <taxon>Tylenchina</taxon>
        <taxon>Tylenchomorpha</taxon>
        <taxon>Tylenchoidea</taxon>
        <taxon>Meloidogynidae</taxon>
        <taxon>Meloidogyninae</taxon>
        <taxon>Meloidogyne</taxon>
    </lineage>
</organism>
<protein>
    <submittedName>
        <fullName evidence="1">Uncharacterized protein</fullName>
    </submittedName>
</protein>
<evidence type="ECO:0000313" key="1">
    <source>
        <dbReference type="EMBL" id="CAD2189316.1"/>
    </source>
</evidence>
<proteinExistence type="predicted"/>
<reference evidence="1 2" key="1">
    <citation type="submission" date="2020-08" db="EMBL/GenBank/DDBJ databases">
        <authorList>
            <person name="Koutsovoulos G."/>
            <person name="Danchin GJ E."/>
        </authorList>
    </citation>
    <scope>NUCLEOTIDE SEQUENCE [LARGE SCALE GENOMIC DNA]</scope>
</reference>
<name>A0A6V7WR59_MELEN</name>
<sequence length="53" mass="5428">MDELGDLNLWTNWGSDIFCLGRIGGHLGGSTGRFGGSTGGYTGRLGGLLGDLV</sequence>
<accession>A0A6V7WR59</accession>
<gene>
    <name evidence="1" type="ORF">MENT_LOCUS42030</name>
</gene>
<dbReference type="EMBL" id="CAJEWN010000742">
    <property type="protein sequence ID" value="CAD2189316.1"/>
    <property type="molecule type" value="Genomic_DNA"/>
</dbReference>
<evidence type="ECO:0000313" key="2">
    <source>
        <dbReference type="Proteomes" id="UP000580250"/>
    </source>
</evidence>